<accession>A0A6N7ZDT5</accession>
<feature type="binding site" evidence="8">
    <location>
        <position position="193"/>
    </location>
    <ligand>
        <name>(R)-pantoate</name>
        <dbReference type="ChEBI" id="CHEBI:15980"/>
    </ligand>
</feature>
<comment type="catalytic activity">
    <reaction evidence="7 8">
        <text>(R)-pantoate + beta-alanine + ATP = (R)-pantothenate + AMP + diphosphate + H(+)</text>
        <dbReference type="Rhea" id="RHEA:10912"/>
        <dbReference type="ChEBI" id="CHEBI:15378"/>
        <dbReference type="ChEBI" id="CHEBI:15980"/>
        <dbReference type="ChEBI" id="CHEBI:29032"/>
        <dbReference type="ChEBI" id="CHEBI:30616"/>
        <dbReference type="ChEBI" id="CHEBI:33019"/>
        <dbReference type="ChEBI" id="CHEBI:57966"/>
        <dbReference type="ChEBI" id="CHEBI:456215"/>
        <dbReference type="EC" id="6.3.2.1"/>
    </reaction>
</comment>
<feature type="region of interest" description="Disordered" evidence="9">
    <location>
        <begin position="1"/>
        <end position="25"/>
    </location>
</feature>
<dbReference type="InterPro" id="IPR014729">
    <property type="entry name" value="Rossmann-like_a/b/a_fold"/>
</dbReference>
<comment type="miscellaneous">
    <text evidence="8">The reaction proceeds by a bi uni uni bi ping pong mechanism.</text>
</comment>
<keyword evidence="6 8" id="KW-0067">ATP-binding</keyword>
<comment type="subcellular location">
    <subcellularLocation>
        <location evidence="8">Cytoplasm</location>
    </subcellularLocation>
</comment>
<sequence>MTTSPRPEVPGAPAAPSGATDRTPRVVTTRADLRTTLDAWRADHPRARRVVVMTMGALHAGHLELVRRARAEAGPGGQVVVTDFVNPLQFGPGEDYERYPRDVAADVALLAAAGPDAAVDVVFAPAADEMYPDLAVSAGGAGPVVRVTSGRFGTVLEGASRPGHFDGVLTVVLKLLHLVRPDAAVFGAKDAQQLLAVRRMVADLDLDVEIVAVPTVREADGLARSSRNAYLSPAERDEALALSRALRAGADAAASGADAPAVLAAVRGILDAADGVEVDYVALVDPATVEDLAPGAVGPGLLLVAARVGTTRLIDNATVEIAPATRADDPAGRAPAPGGTA</sequence>
<dbReference type="Pfam" id="PF02569">
    <property type="entry name" value="Pantoate_ligase"/>
    <property type="match status" value="1"/>
</dbReference>
<dbReference type="Gene3D" id="3.40.50.620">
    <property type="entry name" value="HUPs"/>
    <property type="match status" value="1"/>
</dbReference>
<evidence type="ECO:0000313" key="11">
    <source>
        <dbReference type="Proteomes" id="UP000440668"/>
    </source>
</evidence>
<organism evidence="10 11">
    <name type="scientific">Cellulosimicrobium composti</name>
    <dbReference type="NCBI Taxonomy" id="2672572"/>
    <lineage>
        <taxon>Bacteria</taxon>
        <taxon>Bacillati</taxon>
        <taxon>Actinomycetota</taxon>
        <taxon>Actinomycetes</taxon>
        <taxon>Micrococcales</taxon>
        <taxon>Promicromonosporaceae</taxon>
        <taxon>Cellulosimicrobium</taxon>
    </lineage>
</organism>
<proteinExistence type="inferred from homology"/>
<evidence type="ECO:0000256" key="3">
    <source>
        <dbReference type="ARBA" id="ARBA00022598"/>
    </source>
</evidence>
<evidence type="ECO:0000256" key="8">
    <source>
        <dbReference type="HAMAP-Rule" id="MF_00158"/>
    </source>
</evidence>
<keyword evidence="4 8" id="KW-0566">Pantothenate biosynthesis</keyword>
<dbReference type="PANTHER" id="PTHR21299">
    <property type="entry name" value="CYTIDYLATE KINASE/PANTOATE-BETA-ALANINE LIGASE"/>
    <property type="match status" value="1"/>
</dbReference>
<evidence type="ECO:0000313" key="10">
    <source>
        <dbReference type="EMBL" id="MTG87528.1"/>
    </source>
</evidence>
<dbReference type="InterPro" id="IPR003721">
    <property type="entry name" value="Pantoate_ligase"/>
</dbReference>
<dbReference type="EMBL" id="WMKA01000001">
    <property type="protein sequence ID" value="MTG87528.1"/>
    <property type="molecule type" value="Genomic_DNA"/>
</dbReference>
<dbReference type="Proteomes" id="UP000440668">
    <property type="component" value="Unassembled WGS sequence"/>
</dbReference>
<evidence type="ECO:0000256" key="6">
    <source>
        <dbReference type="ARBA" id="ARBA00022840"/>
    </source>
</evidence>
<comment type="function">
    <text evidence="8">Catalyzes the condensation of pantoate with beta-alanine in an ATP-dependent reaction via a pantoyl-adenylate intermediate.</text>
</comment>
<dbReference type="PANTHER" id="PTHR21299:SF1">
    <property type="entry name" value="PANTOATE--BETA-ALANINE LIGASE"/>
    <property type="match status" value="1"/>
</dbReference>
<feature type="binding site" evidence="8">
    <location>
        <position position="89"/>
    </location>
    <ligand>
        <name>(R)-pantoate</name>
        <dbReference type="ChEBI" id="CHEBI:15980"/>
    </ligand>
</feature>
<keyword evidence="5 8" id="KW-0547">Nucleotide-binding</keyword>
<feature type="binding site" evidence="8">
    <location>
        <position position="216"/>
    </location>
    <ligand>
        <name>ATP</name>
        <dbReference type="ChEBI" id="CHEBI:30616"/>
    </ligand>
</feature>
<dbReference type="EC" id="6.3.2.1" evidence="8"/>
<name>A0A6N7ZDT5_9MICO</name>
<dbReference type="AlphaFoldDB" id="A0A6N7ZDT5"/>
<keyword evidence="8" id="KW-0963">Cytoplasm</keyword>
<feature type="binding site" evidence="8">
    <location>
        <begin position="187"/>
        <end position="190"/>
    </location>
    <ligand>
        <name>ATP</name>
        <dbReference type="ChEBI" id="CHEBI:30616"/>
    </ligand>
</feature>
<dbReference type="GO" id="GO:0005829">
    <property type="term" value="C:cytosol"/>
    <property type="evidence" value="ECO:0007669"/>
    <property type="project" value="TreeGrafter"/>
</dbReference>
<evidence type="ECO:0000256" key="7">
    <source>
        <dbReference type="ARBA" id="ARBA00048258"/>
    </source>
</evidence>
<feature type="binding site" evidence="8">
    <location>
        <begin position="224"/>
        <end position="227"/>
    </location>
    <ligand>
        <name>ATP</name>
        <dbReference type="ChEBI" id="CHEBI:30616"/>
    </ligand>
</feature>
<dbReference type="Gene3D" id="3.30.1300.10">
    <property type="entry name" value="Pantoate-beta-alanine ligase, C-terminal domain"/>
    <property type="match status" value="1"/>
</dbReference>
<reference evidence="10 11" key="1">
    <citation type="submission" date="2019-11" db="EMBL/GenBank/DDBJ databases">
        <title>Cellulosimicrobium composti sp. nov. isolated from a compost.</title>
        <authorList>
            <person name="Yang Y."/>
        </authorList>
    </citation>
    <scope>NUCLEOTIDE SEQUENCE [LARGE SCALE GENOMIC DNA]</scope>
    <source>
        <strain evidence="10 11">BIT-GX5</strain>
    </source>
</reference>
<evidence type="ECO:0000256" key="1">
    <source>
        <dbReference type="ARBA" id="ARBA00004990"/>
    </source>
</evidence>
<dbReference type="SUPFAM" id="SSF52374">
    <property type="entry name" value="Nucleotidylyl transferase"/>
    <property type="match status" value="1"/>
</dbReference>
<dbReference type="GO" id="GO:0004592">
    <property type="term" value="F:pantoate-beta-alanine ligase activity"/>
    <property type="evidence" value="ECO:0007669"/>
    <property type="project" value="UniProtKB-UniRule"/>
</dbReference>
<dbReference type="NCBIfam" id="TIGR00018">
    <property type="entry name" value="panC"/>
    <property type="match status" value="1"/>
</dbReference>
<evidence type="ECO:0000256" key="4">
    <source>
        <dbReference type="ARBA" id="ARBA00022655"/>
    </source>
</evidence>
<feature type="active site" description="Proton donor" evidence="8">
    <location>
        <position position="62"/>
    </location>
</feature>
<evidence type="ECO:0000256" key="2">
    <source>
        <dbReference type="ARBA" id="ARBA00009256"/>
    </source>
</evidence>
<feature type="binding site" evidence="8">
    <location>
        <begin position="55"/>
        <end position="62"/>
    </location>
    <ligand>
        <name>ATP</name>
        <dbReference type="ChEBI" id="CHEBI:30616"/>
    </ligand>
</feature>
<protein>
    <recommendedName>
        <fullName evidence="8">Pantothenate synthetase</fullName>
        <shortName evidence="8">PS</shortName>
        <ecNumber evidence="8">6.3.2.1</ecNumber>
    </recommendedName>
    <alternativeName>
        <fullName evidence="8">Pantoate--beta-alanine ligase</fullName>
    </alternativeName>
    <alternativeName>
        <fullName evidence="8">Pantoate-activating enzyme</fullName>
    </alternativeName>
</protein>
<dbReference type="GO" id="GO:0015940">
    <property type="term" value="P:pantothenate biosynthetic process"/>
    <property type="evidence" value="ECO:0007669"/>
    <property type="project" value="UniProtKB-UniRule"/>
</dbReference>
<evidence type="ECO:0000256" key="9">
    <source>
        <dbReference type="SAM" id="MobiDB-lite"/>
    </source>
</evidence>
<dbReference type="HAMAP" id="MF_00158">
    <property type="entry name" value="PanC"/>
    <property type="match status" value="1"/>
</dbReference>
<dbReference type="UniPathway" id="UPA00028">
    <property type="reaction ID" value="UER00005"/>
</dbReference>
<dbReference type="GO" id="GO:0005524">
    <property type="term" value="F:ATP binding"/>
    <property type="evidence" value="ECO:0007669"/>
    <property type="project" value="UniProtKB-KW"/>
</dbReference>
<comment type="subunit">
    <text evidence="8">Homodimer.</text>
</comment>
<gene>
    <name evidence="8" type="primary">panC</name>
    <name evidence="10" type="ORF">GJV82_00935</name>
</gene>
<dbReference type="RefSeq" id="WP_155097899.1">
    <property type="nucleotide sequence ID" value="NZ_WMKA01000001.1"/>
</dbReference>
<feature type="binding site" evidence="8">
    <location>
        <position position="89"/>
    </location>
    <ligand>
        <name>beta-alanine</name>
        <dbReference type="ChEBI" id="CHEBI:57966"/>
    </ligand>
</feature>
<keyword evidence="3 8" id="KW-0436">Ligase</keyword>
<dbReference type="CDD" id="cd00560">
    <property type="entry name" value="PanC"/>
    <property type="match status" value="1"/>
</dbReference>
<comment type="pathway">
    <text evidence="1 8">Cofactor biosynthesis; (R)-pantothenate biosynthesis; (R)-pantothenate from (R)-pantoate and beta-alanine: step 1/1.</text>
</comment>
<evidence type="ECO:0000256" key="5">
    <source>
        <dbReference type="ARBA" id="ARBA00022741"/>
    </source>
</evidence>
<comment type="similarity">
    <text evidence="2 8">Belongs to the pantothenate synthetase family.</text>
</comment>
<dbReference type="InterPro" id="IPR042176">
    <property type="entry name" value="Pantoate_ligase_C"/>
</dbReference>
<comment type="caution">
    <text evidence="10">The sequence shown here is derived from an EMBL/GenBank/DDBJ whole genome shotgun (WGS) entry which is preliminary data.</text>
</comment>